<gene>
    <name evidence="1" type="ORF">CFOL_v3_26030</name>
</gene>
<dbReference type="Proteomes" id="UP000187406">
    <property type="component" value="Unassembled WGS sequence"/>
</dbReference>
<evidence type="ECO:0008006" key="3">
    <source>
        <dbReference type="Google" id="ProtNLM"/>
    </source>
</evidence>
<sequence>FILPVSVVKKCESILRYFLWFGFGDAKKTRKVAWSKLCHPNDEGGLGIKSLREWNKVAIMQLGWDIVTRKDTLWVRWSNQVLLKNKCFWEAKISVASSWSWRSVLRLRECLASKLVFNIGDGRNTSLCLDPWLYGQPLISRYGGRVVYDAGIPLEAKVSAVIVNRRWVWPWNSWDLSEIQSRARRIGIGQGPDVIHWVDKGKTFCVAGGTAFPSKGRLDRHCVVPGLHSQA</sequence>
<dbReference type="InParanoid" id="A0A1Q3CQN9"/>
<dbReference type="STRING" id="3775.A0A1Q3CQN9"/>
<accession>A0A1Q3CQN9</accession>
<organism evidence="1 2">
    <name type="scientific">Cephalotus follicularis</name>
    <name type="common">Albany pitcher plant</name>
    <dbReference type="NCBI Taxonomy" id="3775"/>
    <lineage>
        <taxon>Eukaryota</taxon>
        <taxon>Viridiplantae</taxon>
        <taxon>Streptophyta</taxon>
        <taxon>Embryophyta</taxon>
        <taxon>Tracheophyta</taxon>
        <taxon>Spermatophyta</taxon>
        <taxon>Magnoliopsida</taxon>
        <taxon>eudicotyledons</taxon>
        <taxon>Gunneridae</taxon>
        <taxon>Pentapetalae</taxon>
        <taxon>rosids</taxon>
        <taxon>fabids</taxon>
        <taxon>Oxalidales</taxon>
        <taxon>Cephalotaceae</taxon>
        <taxon>Cephalotus</taxon>
    </lineage>
</organism>
<dbReference type="AlphaFoldDB" id="A0A1Q3CQN9"/>
<evidence type="ECO:0000313" key="1">
    <source>
        <dbReference type="EMBL" id="GAV82579.1"/>
    </source>
</evidence>
<reference evidence="2" key="1">
    <citation type="submission" date="2016-04" db="EMBL/GenBank/DDBJ databases">
        <title>Cephalotus genome sequencing.</title>
        <authorList>
            <person name="Fukushima K."/>
            <person name="Hasebe M."/>
            <person name="Fang X."/>
        </authorList>
    </citation>
    <scope>NUCLEOTIDE SEQUENCE [LARGE SCALE GENOMIC DNA]</scope>
    <source>
        <strain evidence="2">cv. St1</strain>
    </source>
</reference>
<evidence type="ECO:0000313" key="2">
    <source>
        <dbReference type="Proteomes" id="UP000187406"/>
    </source>
</evidence>
<dbReference type="OrthoDB" id="1751077at2759"/>
<proteinExistence type="predicted"/>
<dbReference type="PANTHER" id="PTHR33116">
    <property type="entry name" value="REVERSE TRANSCRIPTASE ZINC-BINDING DOMAIN-CONTAINING PROTEIN-RELATED-RELATED"/>
    <property type="match status" value="1"/>
</dbReference>
<dbReference type="PANTHER" id="PTHR33116:SF78">
    <property type="entry name" value="OS12G0587133 PROTEIN"/>
    <property type="match status" value="1"/>
</dbReference>
<comment type="caution">
    <text evidence="1">The sequence shown here is derived from an EMBL/GenBank/DDBJ whole genome shotgun (WGS) entry which is preliminary data.</text>
</comment>
<protein>
    <recommendedName>
        <fullName evidence="3">Zf-RVT domain-containing protein</fullName>
    </recommendedName>
</protein>
<feature type="non-terminal residue" evidence="1">
    <location>
        <position position="1"/>
    </location>
</feature>
<dbReference type="EMBL" id="BDDD01002672">
    <property type="protein sequence ID" value="GAV82579.1"/>
    <property type="molecule type" value="Genomic_DNA"/>
</dbReference>
<name>A0A1Q3CQN9_CEPFO</name>
<keyword evidence="2" id="KW-1185">Reference proteome</keyword>